<organism evidence="3 4">
    <name type="scientific">Agromyces humatus</name>
    <dbReference type="NCBI Taxonomy" id="279573"/>
    <lineage>
        <taxon>Bacteria</taxon>
        <taxon>Bacillati</taxon>
        <taxon>Actinomycetota</taxon>
        <taxon>Actinomycetes</taxon>
        <taxon>Micrococcales</taxon>
        <taxon>Microbacteriaceae</taxon>
        <taxon>Agromyces</taxon>
    </lineage>
</organism>
<sequence length="235" mass="25156">MSAAAATVANTAVRVVERVRRNWSGIALRVASVGFTVGLSDSERRIDPTDPTHGRSRRRTPGVRDEARGTWMRRLEPMDQLRRSAWVVAAFSAAAYLALVVCAYGFVSLFTDAEVIASRDAGLLVGPAIVAAAVAALLLHLGRALRRPQRMAGPVLLAVLWTWLAALIVAIVGFSLATGTALASVLFGLGFAVGWFGLLIPALAALVTSFAVLVSRGEQGGAQRPRWPWERDEDE</sequence>
<feature type="transmembrane region" description="Helical" evidence="2">
    <location>
        <begin position="189"/>
        <end position="214"/>
    </location>
</feature>
<keyword evidence="2" id="KW-0812">Transmembrane</keyword>
<evidence type="ECO:0000256" key="2">
    <source>
        <dbReference type="SAM" id="Phobius"/>
    </source>
</evidence>
<dbReference type="InterPro" id="IPR046124">
    <property type="entry name" value="DUF6121"/>
</dbReference>
<evidence type="ECO:0000313" key="4">
    <source>
        <dbReference type="Proteomes" id="UP001500506"/>
    </source>
</evidence>
<evidence type="ECO:0000256" key="1">
    <source>
        <dbReference type="SAM" id="MobiDB-lite"/>
    </source>
</evidence>
<dbReference type="Pfam" id="PF19616">
    <property type="entry name" value="DUF6121"/>
    <property type="match status" value="1"/>
</dbReference>
<dbReference type="Proteomes" id="UP001500506">
    <property type="component" value="Unassembled WGS sequence"/>
</dbReference>
<feature type="compositionally biased region" description="Basic and acidic residues" evidence="1">
    <location>
        <begin position="44"/>
        <end position="53"/>
    </location>
</feature>
<feature type="region of interest" description="Disordered" evidence="1">
    <location>
        <begin position="44"/>
        <end position="65"/>
    </location>
</feature>
<proteinExistence type="predicted"/>
<dbReference type="EMBL" id="BAAANH010000006">
    <property type="protein sequence ID" value="GAA1766635.1"/>
    <property type="molecule type" value="Genomic_DNA"/>
</dbReference>
<protein>
    <submittedName>
        <fullName evidence="3">Uncharacterized protein</fullName>
    </submittedName>
</protein>
<feature type="transmembrane region" description="Helical" evidence="2">
    <location>
        <begin position="84"/>
        <end position="109"/>
    </location>
</feature>
<keyword evidence="2" id="KW-1133">Transmembrane helix</keyword>
<feature type="transmembrane region" description="Helical" evidence="2">
    <location>
        <begin position="121"/>
        <end position="142"/>
    </location>
</feature>
<dbReference type="InterPro" id="IPR036259">
    <property type="entry name" value="MFS_trans_sf"/>
</dbReference>
<dbReference type="SUPFAM" id="SSF103473">
    <property type="entry name" value="MFS general substrate transporter"/>
    <property type="match status" value="1"/>
</dbReference>
<keyword evidence="4" id="KW-1185">Reference proteome</keyword>
<comment type="caution">
    <text evidence="3">The sequence shown here is derived from an EMBL/GenBank/DDBJ whole genome shotgun (WGS) entry which is preliminary data.</text>
</comment>
<keyword evidence="2" id="KW-0472">Membrane</keyword>
<name>A0ABP4X0B7_9MICO</name>
<accession>A0ABP4X0B7</accession>
<evidence type="ECO:0000313" key="3">
    <source>
        <dbReference type="EMBL" id="GAA1766635.1"/>
    </source>
</evidence>
<gene>
    <name evidence="3" type="ORF">GCM10009747_28690</name>
</gene>
<reference evidence="4" key="1">
    <citation type="journal article" date="2019" name="Int. J. Syst. Evol. Microbiol.">
        <title>The Global Catalogue of Microorganisms (GCM) 10K type strain sequencing project: providing services to taxonomists for standard genome sequencing and annotation.</title>
        <authorList>
            <consortium name="The Broad Institute Genomics Platform"/>
            <consortium name="The Broad Institute Genome Sequencing Center for Infectious Disease"/>
            <person name="Wu L."/>
            <person name="Ma J."/>
        </authorList>
    </citation>
    <scope>NUCLEOTIDE SEQUENCE [LARGE SCALE GENOMIC DNA]</scope>
    <source>
        <strain evidence="4">JCM 14319</strain>
    </source>
</reference>
<feature type="transmembrane region" description="Helical" evidence="2">
    <location>
        <begin position="154"/>
        <end position="177"/>
    </location>
</feature>